<evidence type="ECO:0008006" key="10">
    <source>
        <dbReference type="Google" id="ProtNLM"/>
    </source>
</evidence>
<keyword evidence="9" id="KW-1185">Reference proteome</keyword>
<evidence type="ECO:0000313" key="9">
    <source>
        <dbReference type="Proteomes" id="UP001153712"/>
    </source>
</evidence>
<dbReference type="PANTHER" id="PTHR10332">
    <property type="entry name" value="EQUILIBRATIVE NUCLEOSIDE TRANSPORTER"/>
    <property type="match status" value="1"/>
</dbReference>
<proteinExistence type="inferred from homology"/>
<sequence length="466" mass="52791">MMLKAIPQVKGNYKINAWVFYVLGIMVMVPFHFYINSLDFWMYKLQSNEPRPQPQPKNYIPPSYRTHLFTPVIWDKPSAESEVIRITEAQWTGRNSNETTPPKERSPIQINFTSGVFITFKLSLLAALLICSVWSKRLPAPEKRIQWSLLALSVMFSINTVAMQINCTKMVAWYFAGMLVFASLMNFATGMAVASLYELLSGFSPTHYGFMQSGQNVCAIISSTLQVCLLSMRLRPDIHGCVYFVCGTFILIATTVYFFHIVRNSKCFTYTISQSEGEKKKRPRGEVTAPLSKLIWKIKWYYATFLFVNGTSHVVYPGLAVLVVPVNMDTGSAVWKHVYFVPVITFLSYGLFNLAGREITRIIKTPNNGLVLFVFAVMRIVLVPLLIFCNALPRRHLPVLFNDVEFICFLGVLAFSEGILINLTIVAMPTILDKKEREAVMVLIPFVTTVTTTLASIFNVLINNII</sequence>
<keyword evidence="6 7" id="KW-0472">Membrane</keyword>
<dbReference type="EMBL" id="OU900102">
    <property type="protein sequence ID" value="CAG9864988.1"/>
    <property type="molecule type" value="Genomic_DNA"/>
</dbReference>
<dbReference type="Pfam" id="PF01733">
    <property type="entry name" value="Nucleoside_tran"/>
    <property type="match status" value="1"/>
</dbReference>
<evidence type="ECO:0000256" key="4">
    <source>
        <dbReference type="ARBA" id="ARBA00022692"/>
    </source>
</evidence>
<dbReference type="PRINTS" id="PR01130">
    <property type="entry name" value="DERENTRNSPRT"/>
</dbReference>
<name>A0A9N9U1T8_PHYSR</name>
<reference evidence="8" key="1">
    <citation type="submission" date="2022-01" db="EMBL/GenBank/DDBJ databases">
        <authorList>
            <person name="King R."/>
        </authorList>
    </citation>
    <scope>NUCLEOTIDE SEQUENCE</scope>
</reference>
<organism evidence="8 9">
    <name type="scientific">Phyllotreta striolata</name>
    <name type="common">Striped flea beetle</name>
    <name type="synonym">Crioceris striolata</name>
    <dbReference type="NCBI Taxonomy" id="444603"/>
    <lineage>
        <taxon>Eukaryota</taxon>
        <taxon>Metazoa</taxon>
        <taxon>Ecdysozoa</taxon>
        <taxon>Arthropoda</taxon>
        <taxon>Hexapoda</taxon>
        <taxon>Insecta</taxon>
        <taxon>Pterygota</taxon>
        <taxon>Neoptera</taxon>
        <taxon>Endopterygota</taxon>
        <taxon>Coleoptera</taxon>
        <taxon>Polyphaga</taxon>
        <taxon>Cucujiformia</taxon>
        <taxon>Chrysomeloidea</taxon>
        <taxon>Chrysomelidae</taxon>
        <taxon>Galerucinae</taxon>
        <taxon>Alticini</taxon>
        <taxon>Phyllotreta</taxon>
    </lineage>
</organism>
<comment type="subcellular location">
    <subcellularLocation>
        <location evidence="1">Membrane</location>
        <topology evidence="1">Multi-pass membrane protein</topology>
    </subcellularLocation>
</comment>
<feature type="transmembrane region" description="Helical" evidence="7">
    <location>
        <begin position="15"/>
        <end position="35"/>
    </location>
</feature>
<evidence type="ECO:0000256" key="6">
    <source>
        <dbReference type="ARBA" id="ARBA00023136"/>
    </source>
</evidence>
<dbReference type="GO" id="GO:0005886">
    <property type="term" value="C:plasma membrane"/>
    <property type="evidence" value="ECO:0007669"/>
    <property type="project" value="TreeGrafter"/>
</dbReference>
<dbReference type="AlphaFoldDB" id="A0A9N9U1T8"/>
<evidence type="ECO:0000256" key="3">
    <source>
        <dbReference type="ARBA" id="ARBA00022448"/>
    </source>
</evidence>
<dbReference type="InterPro" id="IPR036259">
    <property type="entry name" value="MFS_trans_sf"/>
</dbReference>
<evidence type="ECO:0000313" key="8">
    <source>
        <dbReference type="EMBL" id="CAG9864988.1"/>
    </source>
</evidence>
<feature type="transmembrane region" description="Helical" evidence="7">
    <location>
        <begin position="171"/>
        <end position="197"/>
    </location>
</feature>
<keyword evidence="4 7" id="KW-0812">Transmembrane</keyword>
<feature type="transmembrane region" description="Helical" evidence="7">
    <location>
        <begin position="338"/>
        <end position="356"/>
    </location>
</feature>
<keyword evidence="5 7" id="KW-1133">Transmembrane helix</keyword>
<feature type="transmembrane region" description="Helical" evidence="7">
    <location>
        <begin position="242"/>
        <end position="262"/>
    </location>
</feature>
<comment type="similarity">
    <text evidence="2">Belongs to the SLC29A/ENT transporter (TC 2.A.57) family.</text>
</comment>
<evidence type="ECO:0000256" key="2">
    <source>
        <dbReference type="ARBA" id="ARBA00007965"/>
    </source>
</evidence>
<gene>
    <name evidence="8" type="ORF">PHYEVI_LOCUS11234</name>
</gene>
<dbReference type="SUPFAM" id="SSF103473">
    <property type="entry name" value="MFS general substrate transporter"/>
    <property type="match status" value="1"/>
</dbReference>
<feature type="transmembrane region" description="Helical" evidence="7">
    <location>
        <begin position="300"/>
        <end position="326"/>
    </location>
</feature>
<feature type="transmembrane region" description="Helical" evidence="7">
    <location>
        <begin position="368"/>
        <end position="392"/>
    </location>
</feature>
<evidence type="ECO:0000256" key="7">
    <source>
        <dbReference type="SAM" id="Phobius"/>
    </source>
</evidence>
<feature type="transmembrane region" description="Helical" evidence="7">
    <location>
        <begin position="404"/>
        <end position="427"/>
    </location>
</feature>
<feature type="transmembrane region" description="Helical" evidence="7">
    <location>
        <begin position="112"/>
        <end position="135"/>
    </location>
</feature>
<dbReference type="InterPro" id="IPR002259">
    <property type="entry name" value="Eqnu_transpt"/>
</dbReference>
<protein>
    <recommendedName>
        <fullName evidence="10">Equilibrative nucleoside transporter</fullName>
    </recommendedName>
</protein>
<dbReference type="Proteomes" id="UP001153712">
    <property type="component" value="Chromosome 9"/>
</dbReference>
<dbReference type="PANTHER" id="PTHR10332:SF88">
    <property type="entry name" value="EQUILIBRATIVE NUCLEOSIDE TRANSPORTER 1, ISOFORM A"/>
    <property type="match status" value="1"/>
</dbReference>
<feature type="transmembrane region" description="Helical" evidence="7">
    <location>
        <begin position="439"/>
        <end position="462"/>
    </location>
</feature>
<evidence type="ECO:0000256" key="1">
    <source>
        <dbReference type="ARBA" id="ARBA00004141"/>
    </source>
</evidence>
<keyword evidence="3" id="KW-0813">Transport</keyword>
<accession>A0A9N9U1T8</accession>
<evidence type="ECO:0000256" key="5">
    <source>
        <dbReference type="ARBA" id="ARBA00022989"/>
    </source>
</evidence>
<dbReference type="GO" id="GO:0005337">
    <property type="term" value="F:nucleoside transmembrane transporter activity"/>
    <property type="evidence" value="ECO:0007669"/>
    <property type="project" value="InterPro"/>
</dbReference>
<dbReference type="OrthoDB" id="46396at2759"/>